<dbReference type="InterPro" id="IPR009003">
    <property type="entry name" value="Peptidase_S1_PA"/>
</dbReference>
<dbReference type="PRINTS" id="PR00834">
    <property type="entry name" value="PROTEASES2C"/>
</dbReference>
<keyword evidence="10" id="KW-0720">Serine protease</keyword>
<name>A0A834I790_RHYFE</name>
<dbReference type="AlphaFoldDB" id="A0A834I790"/>
<keyword evidence="12" id="KW-0865">Zymogen</keyword>
<reference evidence="16" key="1">
    <citation type="submission" date="2020-08" db="EMBL/GenBank/DDBJ databases">
        <title>Genome sequencing and assembly of the red palm weevil Rhynchophorus ferrugineus.</title>
        <authorList>
            <person name="Dias G.B."/>
            <person name="Bergman C.M."/>
            <person name="Manee M."/>
        </authorList>
    </citation>
    <scope>NUCLEOTIDE SEQUENCE</scope>
    <source>
        <strain evidence="16">AA-2017</strain>
        <tissue evidence="16">Whole larva</tissue>
    </source>
</reference>
<evidence type="ECO:0000256" key="1">
    <source>
        <dbReference type="ARBA" id="ARBA00001760"/>
    </source>
</evidence>
<comment type="caution">
    <text evidence="16">The sequence shown here is derived from an EMBL/GenBank/DDBJ whole genome shotgun (WGS) entry which is preliminary data.</text>
</comment>
<comment type="function">
    <text evidence="14">Serine protease that shows proteolytic activity against a non-specific substrate beta-casein. Promotes or induces cell death either by direct binding to and inhibition of BIRC proteins (also called inhibitor of apoptosis proteins, IAPs), leading to an increase in caspase activity, or by a BIRC inhibition-independent, caspase-independent and serine protease activity-dependent mechanism. Can antagonize antiapoptotic activity of th/Diap1 by directly inducing the degradation of th/Diap1.</text>
</comment>
<dbReference type="PANTHER" id="PTHR22939:SF129">
    <property type="entry name" value="SERINE PROTEASE HTRA2, MITOCHONDRIAL"/>
    <property type="match status" value="1"/>
</dbReference>
<keyword evidence="17" id="KW-1185">Reference proteome</keyword>
<evidence type="ECO:0000256" key="7">
    <source>
        <dbReference type="ARBA" id="ARBA00022670"/>
    </source>
</evidence>
<proteinExistence type="inferred from homology"/>
<keyword evidence="11" id="KW-0809">Transit peptide</keyword>
<gene>
    <name evidence="16" type="ORF">GWI33_018479</name>
</gene>
<dbReference type="GO" id="GO:0005758">
    <property type="term" value="C:mitochondrial intermembrane space"/>
    <property type="evidence" value="ECO:0007669"/>
    <property type="project" value="UniProtKB-SubCell"/>
</dbReference>
<keyword evidence="8" id="KW-0053">Apoptosis</keyword>
<keyword evidence="7" id="KW-0645">Protease</keyword>
<comment type="subcellular location">
    <subcellularLocation>
        <location evidence="3">Mitochondrion intermembrane space</location>
        <topology evidence="3">Single-pass membrane protein</topology>
    </subcellularLocation>
    <subcellularLocation>
        <location evidence="2">Mitochondrion membrane</location>
        <topology evidence="2">Single-pass membrane protein</topology>
    </subcellularLocation>
</comment>
<dbReference type="InterPro" id="IPR036034">
    <property type="entry name" value="PDZ_sf"/>
</dbReference>
<dbReference type="InterPro" id="IPR001478">
    <property type="entry name" value="PDZ"/>
</dbReference>
<evidence type="ECO:0000256" key="10">
    <source>
        <dbReference type="ARBA" id="ARBA00022825"/>
    </source>
</evidence>
<comment type="catalytic activity">
    <reaction evidence="1">
        <text>Cleavage of non-polar aliphatic amino-acids at the P1 position, with a preference for Val, Ile and Met. At the P2 and P3 positions, Arg is selected most strongly with a secondary preference for other hydrophilic residues.</text>
        <dbReference type="EC" id="3.4.21.108"/>
    </reaction>
</comment>
<dbReference type="Pfam" id="PF17820">
    <property type="entry name" value="PDZ_6"/>
    <property type="match status" value="1"/>
</dbReference>
<dbReference type="InterPro" id="IPR001940">
    <property type="entry name" value="Peptidase_S1C"/>
</dbReference>
<evidence type="ECO:0000256" key="13">
    <source>
        <dbReference type="ARBA" id="ARBA00029644"/>
    </source>
</evidence>
<dbReference type="Gene3D" id="2.30.42.10">
    <property type="match status" value="1"/>
</dbReference>
<protein>
    <recommendedName>
        <fullName evidence="6">Serine protease HTRA2, mitochondrial</fullName>
        <ecNumber evidence="5">3.4.21.108</ecNumber>
    </recommendedName>
    <alternativeName>
        <fullName evidence="13">High temperature requirement protein A2</fullName>
    </alternativeName>
</protein>
<evidence type="ECO:0000256" key="6">
    <source>
        <dbReference type="ARBA" id="ARBA00016929"/>
    </source>
</evidence>
<organism evidence="16 17">
    <name type="scientific">Rhynchophorus ferrugineus</name>
    <name type="common">Red palm weevil</name>
    <name type="synonym">Curculio ferrugineus</name>
    <dbReference type="NCBI Taxonomy" id="354439"/>
    <lineage>
        <taxon>Eukaryota</taxon>
        <taxon>Metazoa</taxon>
        <taxon>Ecdysozoa</taxon>
        <taxon>Arthropoda</taxon>
        <taxon>Hexapoda</taxon>
        <taxon>Insecta</taxon>
        <taxon>Pterygota</taxon>
        <taxon>Neoptera</taxon>
        <taxon>Endopterygota</taxon>
        <taxon>Coleoptera</taxon>
        <taxon>Polyphaga</taxon>
        <taxon>Cucujiformia</taxon>
        <taxon>Curculionidae</taxon>
        <taxon>Dryophthorinae</taxon>
        <taxon>Rhynchophorus</taxon>
    </lineage>
</organism>
<evidence type="ECO:0000256" key="4">
    <source>
        <dbReference type="ARBA" id="ARBA00010541"/>
    </source>
</evidence>
<evidence type="ECO:0000256" key="11">
    <source>
        <dbReference type="ARBA" id="ARBA00022946"/>
    </source>
</evidence>
<dbReference type="SMART" id="SM00228">
    <property type="entry name" value="PDZ"/>
    <property type="match status" value="1"/>
</dbReference>
<dbReference type="GO" id="GO:0043065">
    <property type="term" value="P:positive regulation of apoptotic process"/>
    <property type="evidence" value="ECO:0007669"/>
    <property type="project" value="TreeGrafter"/>
</dbReference>
<dbReference type="GO" id="GO:0004252">
    <property type="term" value="F:serine-type endopeptidase activity"/>
    <property type="evidence" value="ECO:0007669"/>
    <property type="project" value="InterPro"/>
</dbReference>
<dbReference type="GO" id="GO:0006915">
    <property type="term" value="P:apoptotic process"/>
    <property type="evidence" value="ECO:0007669"/>
    <property type="project" value="UniProtKB-KW"/>
</dbReference>
<dbReference type="Gene3D" id="2.40.10.120">
    <property type="match status" value="1"/>
</dbReference>
<dbReference type="PROSITE" id="PS50106">
    <property type="entry name" value="PDZ"/>
    <property type="match status" value="1"/>
</dbReference>
<evidence type="ECO:0000313" key="16">
    <source>
        <dbReference type="EMBL" id="KAF7268377.1"/>
    </source>
</evidence>
<comment type="similarity">
    <text evidence="4">Belongs to the peptidase S1C family.</text>
</comment>
<evidence type="ECO:0000259" key="15">
    <source>
        <dbReference type="PROSITE" id="PS50106"/>
    </source>
</evidence>
<keyword evidence="9" id="KW-0378">Hydrolase</keyword>
<dbReference type="EC" id="3.4.21.108" evidence="5"/>
<dbReference type="OrthoDB" id="4217619at2759"/>
<dbReference type="PANTHER" id="PTHR22939">
    <property type="entry name" value="SERINE PROTEASE FAMILY S1C HTRA-RELATED"/>
    <property type="match status" value="1"/>
</dbReference>
<feature type="domain" description="PDZ" evidence="15">
    <location>
        <begin position="370"/>
        <end position="402"/>
    </location>
</feature>
<evidence type="ECO:0000313" key="17">
    <source>
        <dbReference type="Proteomes" id="UP000625711"/>
    </source>
</evidence>
<dbReference type="Pfam" id="PF13365">
    <property type="entry name" value="Trypsin_2"/>
    <property type="match status" value="1"/>
</dbReference>
<dbReference type="InterPro" id="IPR041489">
    <property type="entry name" value="PDZ_6"/>
</dbReference>
<evidence type="ECO:0000256" key="12">
    <source>
        <dbReference type="ARBA" id="ARBA00023145"/>
    </source>
</evidence>
<dbReference type="EMBL" id="JAACXV010014327">
    <property type="protein sequence ID" value="KAF7268377.1"/>
    <property type="molecule type" value="Genomic_DNA"/>
</dbReference>
<dbReference type="GO" id="GO:0006508">
    <property type="term" value="P:proteolysis"/>
    <property type="evidence" value="ECO:0007669"/>
    <property type="project" value="UniProtKB-KW"/>
</dbReference>
<evidence type="ECO:0000256" key="9">
    <source>
        <dbReference type="ARBA" id="ARBA00022801"/>
    </source>
</evidence>
<dbReference type="SUPFAM" id="SSF50494">
    <property type="entry name" value="Trypsin-like serine proteases"/>
    <property type="match status" value="1"/>
</dbReference>
<dbReference type="GO" id="GO:0031966">
    <property type="term" value="C:mitochondrial membrane"/>
    <property type="evidence" value="ECO:0007669"/>
    <property type="project" value="UniProtKB-SubCell"/>
</dbReference>
<evidence type="ECO:0000256" key="3">
    <source>
        <dbReference type="ARBA" id="ARBA00004375"/>
    </source>
</evidence>
<evidence type="ECO:0000256" key="14">
    <source>
        <dbReference type="ARBA" id="ARBA00035606"/>
    </source>
</evidence>
<dbReference type="SUPFAM" id="SSF50156">
    <property type="entry name" value="PDZ domain-like"/>
    <property type="match status" value="1"/>
</dbReference>
<evidence type="ECO:0000256" key="8">
    <source>
        <dbReference type="ARBA" id="ARBA00022703"/>
    </source>
</evidence>
<accession>A0A834I790</accession>
<evidence type="ECO:0000256" key="5">
    <source>
        <dbReference type="ARBA" id="ARBA00013033"/>
    </source>
</evidence>
<evidence type="ECO:0000256" key="2">
    <source>
        <dbReference type="ARBA" id="ARBA00004304"/>
    </source>
</evidence>
<sequence length="427" mass="47464">MYQIVPCGLLKPSANFLNKNFSKVLSTRKYATDNSKKNPRRKRNDPLSSTLTKLNLLGTIGITSALLASYVLVKNSHRKDEDGNLMDTASFRPRIMDQNLLQKQPEIIDEKEEHMRKQYNFIKKVVNNCASAVFYLELRDPNIKDPETQQPIIMSNGSGFIISEDGWALTNAHVVLNKPHTTITAIMRDGRRFNVNVEDADMNVDLALLKLEAEEKLPSLDFAESGDTAVGEWVVALGSPLSLSNSVTVGIISSVDRPAEELGLKNYSMTYIQTDASITFGNSGGPLVNLDGNVIGINNLRLTSGISFAIPIEYVKKFLQNTKYRMDNLLMGGNRALKTLFGITTIAITPEMLTDLRKEDSNIPKDLTYGLLVWKIIPDTPAERGGLQVGDIITEVNGIPVKKPAELYNFSSTRTSLENYLPRDSHR</sequence>
<dbReference type="Proteomes" id="UP000625711">
    <property type="component" value="Unassembled WGS sequence"/>
</dbReference>